<comment type="caution">
    <text evidence="2">The sequence shown here is derived from an EMBL/GenBank/DDBJ whole genome shotgun (WGS) entry which is preliminary data.</text>
</comment>
<organism evidence="2 3">
    <name type="scientific">Prymnesium parvum</name>
    <name type="common">Toxic golden alga</name>
    <dbReference type="NCBI Taxonomy" id="97485"/>
    <lineage>
        <taxon>Eukaryota</taxon>
        <taxon>Haptista</taxon>
        <taxon>Haptophyta</taxon>
        <taxon>Prymnesiophyceae</taxon>
        <taxon>Prymnesiales</taxon>
        <taxon>Prymnesiaceae</taxon>
        <taxon>Prymnesium</taxon>
    </lineage>
</organism>
<accession>A0AB34K0F8</accession>
<proteinExistence type="predicted"/>
<feature type="region of interest" description="Disordered" evidence="1">
    <location>
        <begin position="88"/>
        <end position="108"/>
    </location>
</feature>
<keyword evidence="3" id="KW-1185">Reference proteome</keyword>
<sequence>MVQNDSLVIEQASVPSHRVEGWVQYYDYFHKLNDDMQRTTDIAAQRRASPSGSGPLLPLPKRDTTCFDQIAAALKEHDKPLVQIVDHSDGSSTLEDGVEPPPGGRKLTNDDLALVRAQLRAAAQATNEQAALQDGAQRQAAAAEFAAAAAHSRRNGRKGASDGRPGADDPESNTCAAAIETLVWFGLALGDKEKEAKKGRAEAEAGLHSSTLLPWGHGFQGEPDDDDYLSENSLATEVMKGVDSLTELGEWDWQQAMREAGIDEEPDELKISSLRPLTPQELSRALLEEGQRLGFERQELSTTDTPTERVVSDGPEEGQLRAMLAQAAKVPALRPMHELARFDSASERSGTSEGTPSEAGEQSCDLGRRAECDDTRSMMSGEGGAVDECDADGVSSGRTTPRLGYASPDAASRCATRRSRREPKPQQPWVSSMEAPLLKWEKEQQAKPNRSKRRSSSLQSDYREEIGFETDSGEELVNQLISPNELLADSVLDLVFGAEPKRQRC</sequence>
<gene>
    <name evidence="2" type="ORF">AB1Y20_009106</name>
</gene>
<feature type="compositionally biased region" description="Basic and acidic residues" evidence="1">
    <location>
        <begin position="366"/>
        <end position="376"/>
    </location>
</feature>
<protein>
    <submittedName>
        <fullName evidence="2">Uncharacterized protein</fullName>
    </submittedName>
</protein>
<dbReference type="EMBL" id="JBGBPQ010000002">
    <property type="protein sequence ID" value="KAL1527721.1"/>
    <property type="molecule type" value="Genomic_DNA"/>
</dbReference>
<name>A0AB34K0F8_PRYPA</name>
<reference evidence="2 3" key="1">
    <citation type="journal article" date="2024" name="Science">
        <title>Giant polyketide synthase enzymes in the biosynthesis of giant marine polyether toxins.</title>
        <authorList>
            <person name="Fallon T.R."/>
            <person name="Shende V.V."/>
            <person name="Wierzbicki I.H."/>
            <person name="Pendleton A.L."/>
            <person name="Watervoot N.F."/>
            <person name="Auber R.P."/>
            <person name="Gonzalez D.J."/>
            <person name="Wisecaver J.H."/>
            <person name="Moore B.S."/>
        </authorList>
    </citation>
    <scope>NUCLEOTIDE SEQUENCE [LARGE SCALE GENOMIC DNA]</scope>
    <source>
        <strain evidence="2 3">12B1</strain>
    </source>
</reference>
<feature type="region of interest" description="Disordered" evidence="1">
    <location>
        <begin position="143"/>
        <end position="172"/>
    </location>
</feature>
<evidence type="ECO:0000256" key="1">
    <source>
        <dbReference type="SAM" id="MobiDB-lite"/>
    </source>
</evidence>
<evidence type="ECO:0000313" key="2">
    <source>
        <dbReference type="EMBL" id="KAL1527721.1"/>
    </source>
</evidence>
<dbReference type="AlphaFoldDB" id="A0AB34K0F8"/>
<evidence type="ECO:0000313" key="3">
    <source>
        <dbReference type="Proteomes" id="UP001515480"/>
    </source>
</evidence>
<dbReference type="Proteomes" id="UP001515480">
    <property type="component" value="Unassembled WGS sequence"/>
</dbReference>
<feature type="region of interest" description="Disordered" evidence="1">
    <location>
        <begin position="340"/>
        <end position="472"/>
    </location>
</feature>
<feature type="region of interest" description="Disordered" evidence="1">
    <location>
        <begin position="296"/>
        <end position="316"/>
    </location>
</feature>